<feature type="domain" description="G5" evidence="4">
    <location>
        <begin position="369"/>
        <end position="449"/>
    </location>
</feature>
<protein>
    <recommendedName>
        <fullName evidence="4">G5 domain-containing protein</fullName>
    </recommendedName>
</protein>
<dbReference type="AlphaFoldDB" id="G5IMJ6"/>
<feature type="chain" id="PRO_5003478953" description="G5 domain-containing protein" evidence="3">
    <location>
        <begin position="31"/>
        <end position="496"/>
    </location>
</feature>
<proteinExistence type="predicted"/>
<feature type="region of interest" description="Disordered" evidence="2">
    <location>
        <begin position="448"/>
        <end position="496"/>
    </location>
</feature>
<dbReference type="HOGENOM" id="CLU_011572_2_0_9"/>
<evidence type="ECO:0000313" key="6">
    <source>
        <dbReference type="Proteomes" id="UP000005384"/>
    </source>
</evidence>
<feature type="signal peptide" evidence="3">
    <location>
        <begin position="1"/>
        <end position="30"/>
    </location>
</feature>
<dbReference type="EMBL" id="ADLN01000120">
    <property type="protein sequence ID" value="EHI57615.1"/>
    <property type="molecule type" value="Genomic_DNA"/>
</dbReference>
<keyword evidence="1 3" id="KW-0732">Signal</keyword>
<dbReference type="InterPro" id="IPR052913">
    <property type="entry name" value="Glycopeptide_resist_protein"/>
</dbReference>
<dbReference type="Gene3D" id="2.20.230.10">
    <property type="entry name" value="Resuscitation-promoting factor rpfb"/>
    <property type="match status" value="1"/>
</dbReference>
<evidence type="ECO:0000256" key="2">
    <source>
        <dbReference type="SAM" id="MobiDB-lite"/>
    </source>
</evidence>
<dbReference type="PATRIC" id="fig|742737.3.peg.4712"/>
<evidence type="ECO:0000256" key="1">
    <source>
        <dbReference type="ARBA" id="ARBA00022729"/>
    </source>
</evidence>
<dbReference type="InterPro" id="IPR022029">
    <property type="entry name" value="YoaR-like_PG-bd"/>
</dbReference>
<dbReference type="Proteomes" id="UP000005384">
    <property type="component" value="Unassembled WGS sequence"/>
</dbReference>
<reference evidence="5 6" key="1">
    <citation type="submission" date="2011-08" db="EMBL/GenBank/DDBJ databases">
        <title>The Genome Sequence of Clostridium hathewayi WAL-18680.</title>
        <authorList>
            <consortium name="The Broad Institute Genome Sequencing Platform"/>
            <person name="Earl A."/>
            <person name="Ward D."/>
            <person name="Feldgarden M."/>
            <person name="Gevers D."/>
            <person name="Finegold S.M."/>
            <person name="Summanen P.H."/>
            <person name="Molitoris D.R."/>
            <person name="Song M."/>
            <person name="Daigneault M."/>
            <person name="Allen-Vercoe E."/>
            <person name="Young S.K."/>
            <person name="Zeng Q."/>
            <person name="Gargeya S."/>
            <person name="Fitzgerald M."/>
            <person name="Haas B."/>
            <person name="Abouelleil A."/>
            <person name="Alvarado L."/>
            <person name="Arachchi H.M."/>
            <person name="Berlin A."/>
            <person name="Brown A."/>
            <person name="Chapman S.B."/>
            <person name="Chen Z."/>
            <person name="Dunbar C."/>
            <person name="Freedman E."/>
            <person name="Gearin G."/>
            <person name="Gellesch M."/>
            <person name="Goldberg J."/>
            <person name="Griggs A."/>
            <person name="Gujja S."/>
            <person name="Heiman D."/>
            <person name="Howarth C."/>
            <person name="Larson L."/>
            <person name="Lui A."/>
            <person name="MacDonald P.J.P."/>
            <person name="Montmayeur A."/>
            <person name="Murphy C."/>
            <person name="Neiman D."/>
            <person name="Pearson M."/>
            <person name="Priest M."/>
            <person name="Roberts A."/>
            <person name="Saif S."/>
            <person name="Shea T."/>
            <person name="Shenoy N."/>
            <person name="Sisk P."/>
            <person name="Stolte C."/>
            <person name="Sykes S."/>
            <person name="Wortman J."/>
            <person name="Nusbaum C."/>
            <person name="Birren B."/>
        </authorList>
    </citation>
    <scope>NUCLEOTIDE SEQUENCE [LARGE SCALE GENOMIC DNA]</scope>
    <source>
        <strain evidence="5 6">WAL-18680</strain>
    </source>
</reference>
<dbReference type="PANTHER" id="PTHR35788:SF1">
    <property type="entry name" value="EXPORTED PROTEIN"/>
    <property type="match status" value="1"/>
</dbReference>
<dbReference type="InterPro" id="IPR007391">
    <property type="entry name" value="Vancomycin_resist_VanW"/>
</dbReference>
<dbReference type="PANTHER" id="PTHR35788">
    <property type="entry name" value="EXPORTED PROTEIN-RELATED"/>
    <property type="match status" value="1"/>
</dbReference>
<evidence type="ECO:0000313" key="5">
    <source>
        <dbReference type="EMBL" id="EHI57615.1"/>
    </source>
</evidence>
<name>G5IMJ6_9FIRM</name>
<feature type="compositionally biased region" description="Pro residues" evidence="2">
    <location>
        <begin position="486"/>
        <end position="496"/>
    </location>
</feature>
<dbReference type="Pfam" id="PF07501">
    <property type="entry name" value="G5"/>
    <property type="match status" value="1"/>
</dbReference>
<dbReference type="PROSITE" id="PS51109">
    <property type="entry name" value="G5"/>
    <property type="match status" value="1"/>
</dbReference>
<evidence type="ECO:0000259" key="4">
    <source>
        <dbReference type="PROSITE" id="PS51109"/>
    </source>
</evidence>
<dbReference type="Pfam" id="PF04294">
    <property type="entry name" value="VanW"/>
    <property type="match status" value="1"/>
</dbReference>
<sequence length="496" mass="52750">MMKLKMWMNGLTVSTWILLASVAFPMEAAAADDVVPDGIYVADFNLGGLTNEEAGQKVDEYVNSMANQTVTLNVDGTMVNTTAGELGFRWSNTDVVAETTQQYEGGNLIRHYMNLKDLQMNPVTLELETALDDGMIASFVETECNAVTAEAKDASITRENGAFVITPEVVGKTVDIDATRQALNEALDSGLNAPIVVTAVVEEKLPAVTADQLATIQDVLGTFSTDFSSSGASRSTNLKVGSGKINGRVLMPGETLSGYECMQPFTTANGYATAAAYENGQVVDSVGGGVCQIATTLYNAALLAELEITQRQNHSMIVSYVKPSNDAAIAGTYKDIKVTNPYDTPIYVEGGTNGRTLFFTFYGKETRPSNRTIKYVSETLSVTDPGEPIIKVDPSLAPGARVQEQSAHRGLKSRLWKYVYVDGVETEKTILHTDTYNASKAIIRTGPEVPASTEPVEVPADVPAESIPSFVTGENGGPGVSAPQQEPSPSPGGPGA</sequence>
<dbReference type="SMART" id="SM01208">
    <property type="entry name" value="G5"/>
    <property type="match status" value="1"/>
</dbReference>
<comment type="caution">
    <text evidence="5">The sequence shown here is derived from an EMBL/GenBank/DDBJ whole genome shotgun (WGS) entry which is preliminary data.</text>
</comment>
<evidence type="ECO:0000256" key="3">
    <source>
        <dbReference type="SAM" id="SignalP"/>
    </source>
</evidence>
<dbReference type="InterPro" id="IPR011098">
    <property type="entry name" value="G5_dom"/>
</dbReference>
<accession>G5IMJ6</accession>
<organism evidence="5 6">
    <name type="scientific">Hungatella hathewayi WAL-18680</name>
    <dbReference type="NCBI Taxonomy" id="742737"/>
    <lineage>
        <taxon>Bacteria</taxon>
        <taxon>Bacillati</taxon>
        <taxon>Bacillota</taxon>
        <taxon>Clostridia</taxon>
        <taxon>Lachnospirales</taxon>
        <taxon>Lachnospiraceae</taxon>
        <taxon>Hungatella</taxon>
    </lineage>
</organism>
<keyword evidence="6" id="KW-1185">Reference proteome</keyword>
<dbReference type="Pfam" id="PF12229">
    <property type="entry name" value="PG_binding_4"/>
    <property type="match status" value="1"/>
</dbReference>
<gene>
    <name evidence="5" type="ORF">HMPREF9473_04724</name>
</gene>